<keyword evidence="2" id="KW-0812">Transmembrane</keyword>
<feature type="transmembrane region" description="Helical" evidence="2">
    <location>
        <begin position="642"/>
        <end position="667"/>
    </location>
</feature>
<dbReference type="SUPFAM" id="SSF48726">
    <property type="entry name" value="Immunoglobulin"/>
    <property type="match status" value="1"/>
</dbReference>
<evidence type="ECO:0000256" key="2">
    <source>
        <dbReference type="SAM" id="Phobius"/>
    </source>
</evidence>
<evidence type="ECO:0000259" key="4">
    <source>
        <dbReference type="PROSITE" id="PS50853"/>
    </source>
</evidence>
<evidence type="ECO:0000259" key="3">
    <source>
        <dbReference type="PROSITE" id="PS50835"/>
    </source>
</evidence>
<gene>
    <name evidence="5" type="ORF">EGW08_007999</name>
</gene>
<dbReference type="CDD" id="cd00063">
    <property type="entry name" value="FN3"/>
    <property type="match status" value="1"/>
</dbReference>
<feature type="domain" description="Fibronectin type-III" evidence="4">
    <location>
        <begin position="541"/>
        <end position="640"/>
    </location>
</feature>
<evidence type="ECO:0000313" key="5">
    <source>
        <dbReference type="EMBL" id="RUS84247.1"/>
    </source>
</evidence>
<comment type="caution">
    <text evidence="5">The sequence shown here is derived from an EMBL/GenBank/DDBJ whole genome shotgun (WGS) entry which is preliminary data.</text>
</comment>
<protein>
    <recommendedName>
        <fullName evidence="7">Fibronectin type-III domain-containing protein</fullName>
    </recommendedName>
</protein>
<dbReference type="SMART" id="SM00060">
    <property type="entry name" value="FN3"/>
    <property type="match status" value="2"/>
</dbReference>
<reference evidence="5 6" key="1">
    <citation type="submission" date="2019-01" db="EMBL/GenBank/DDBJ databases">
        <title>A draft genome assembly of the solar-powered sea slug Elysia chlorotica.</title>
        <authorList>
            <person name="Cai H."/>
            <person name="Li Q."/>
            <person name="Fang X."/>
            <person name="Li J."/>
            <person name="Curtis N.E."/>
            <person name="Altenburger A."/>
            <person name="Shibata T."/>
            <person name="Feng M."/>
            <person name="Maeda T."/>
            <person name="Schwartz J.A."/>
            <person name="Shigenobu S."/>
            <person name="Lundholm N."/>
            <person name="Nishiyama T."/>
            <person name="Yang H."/>
            <person name="Hasebe M."/>
            <person name="Li S."/>
            <person name="Pierce S.K."/>
            <person name="Wang J."/>
        </authorList>
    </citation>
    <scope>NUCLEOTIDE SEQUENCE [LARGE SCALE GENOMIC DNA]</scope>
    <source>
        <strain evidence="5">EC2010</strain>
        <tissue evidence="5">Whole organism of an adult</tissue>
    </source>
</reference>
<feature type="compositionally biased region" description="Polar residues" evidence="1">
    <location>
        <begin position="1287"/>
        <end position="1306"/>
    </location>
</feature>
<dbReference type="Gene3D" id="2.60.40.10">
    <property type="entry name" value="Immunoglobulins"/>
    <property type="match status" value="3"/>
</dbReference>
<sequence length="1396" mass="152488">MDVPLPHAMTGDSYVYVGHTLEITCTLTGKWATWSQHDISFYHSQPLNFESDAADLGCLDAQTYVYGLNSAKLVVDNITLDYAGQYTCYVGKTKCSTENLVGLAYDVHIEYSPHNVTNLVCKVWDWTEGMTCTWEHPVNYVNWKDISITLNSAYKNSKAVVACPHLDSTSCEWRNTQEFSAAPQYWLEISVTNLRTNDVAQKIEEIETMKLVQPSPVSDLKIKPLPERVGWLKLTWSHNKPLRDIVFRVRHRARGEERFAPLENVTRNGITTVSTGGESTLSLETGVYRPMTTHEFALDCYPIGDYSGFWSESRTIEITTPQTAPLLGPQIREGSYESGPCRSNQRHVTVLWSDVKEGAQNGIITTVSIHSTKTGPHLWEGPIDRYAARIVLGCEKYSLHLFAHNEAGSSQMPSEILIPPAEATEVPVILQESFSVEMTREGNVTNEIQAVWQHSPAAEGSSPGSFTIFWCLRKWPSKQCKGPLSWQLVPSSSSFWPITANITDATDYLYGISVTDEDTQFSSEIFWTDCLYDKDASIVPAPSNVELEPDSEGIKVRWLPVPCSYNSLIKVNEYIVKWQKTDIAEEAKAHAVPRSTSFYKIEQLQAETPYLVTVQSKSFDQLGKEADWVKAIPLKKTSSKSYVGLAIGLAIVVLFIAVFSLVIYCYCKHKKADEKAQQIVELMGPSEVQVNTSVLPTEKSGRKNMSGGVTVDIASANLTSCSTDEEEPGTPVYDNSGANLIGSPCSRLHNVAQWLKFFKLKKNAVIESPGVTFSNLSMNDQAPLEESPTSDPGGVQAFHALDNLAQDQGALVQGLSINNGGTPQGSLLQGPNMHNGNISRGDLPQSPNMDNEETRSIAGEPHEVRQENSQGHSNSTAEPNVGLYSTVDNTMALSELAAPFQDVPDSGDQRGDSVTTYIQLDFECSNNHSDLQNGLLTRSRENLGLANNDILAMRVEQKSFQFNGDSNSSPWSDNKTDVKKSGAAVLGINTTVEGTGATSSHKGPESYVRQNDVKNQDFGDNSCFLDSFHYDDESFDASDQTMDLPGDCLERILSGQFEMEKAVPSQHQQLDNSTSAADQSSQAGTTVDCVALNHMASTSVSDPNSGKDDILNPLTNLPSSVLNHSLDICSTSPSVIGPALSVLVPGTSVDTNLISTSALTSHPPSDPPCVSDTRPPITDSPYLPNTNLHSMNPTHVTNTASTFDPSKLHSQGTDPPYFPNSASADNNPYDSKAAHDSYTPNNSGPIAIDPYVTNMSSTTDLLDDSNSQQPSRPLASALNDPPYIPHTSPTDSNSQQPSRPLASSLNDPPYIPHTSPPDSNSQQPSRPFASALNDPPYIPHTSPTDSNSQQPSRPFASPLNDPPYIPHTSPSVSYSQDLIRSVTSQLNDSPYVPNSS</sequence>
<evidence type="ECO:0000256" key="1">
    <source>
        <dbReference type="SAM" id="MobiDB-lite"/>
    </source>
</evidence>
<accession>A0A433TRQ7</accession>
<dbReference type="InterPro" id="IPR003961">
    <property type="entry name" value="FN3_dom"/>
</dbReference>
<evidence type="ECO:0000313" key="6">
    <source>
        <dbReference type="Proteomes" id="UP000271974"/>
    </source>
</evidence>
<keyword evidence="2" id="KW-1133">Transmembrane helix</keyword>
<dbReference type="Proteomes" id="UP000271974">
    <property type="component" value="Unassembled WGS sequence"/>
</dbReference>
<feature type="domain" description="Ig-like" evidence="3">
    <location>
        <begin position="4"/>
        <end position="90"/>
    </location>
</feature>
<feature type="region of interest" description="Disordered" evidence="1">
    <location>
        <begin position="1156"/>
        <end position="1396"/>
    </location>
</feature>
<feature type="compositionally biased region" description="Polar residues" evidence="1">
    <location>
        <begin position="815"/>
        <end position="838"/>
    </location>
</feature>
<keyword evidence="2" id="KW-0472">Membrane</keyword>
<dbReference type="InterPro" id="IPR036179">
    <property type="entry name" value="Ig-like_dom_sf"/>
</dbReference>
<feature type="compositionally biased region" description="Polar residues" evidence="1">
    <location>
        <begin position="1183"/>
        <end position="1213"/>
    </location>
</feature>
<organism evidence="5 6">
    <name type="scientific">Elysia chlorotica</name>
    <name type="common">Eastern emerald elysia</name>
    <name type="synonym">Sea slug</name>
    <dbReference type="NCBI Taxonomy" id="188477"/>
    <lineage>
        <taxon>Eukaryota</taxon>
        <taxon>Metazoa</taxon>
        <taxon>Spiralia</taxon>
        <taxon>Lophotrochozoa</taxon>
        <taxon>Mollusca</taxon>
        <taxon>Gastropoda</taxon>
        <taxon>Heterobranchia</taxon>
        <taxon>Euthyneura</taxon>
        <taxon>Panpulmonata</taxon>
        <taxon>Sacoglossa</taxon>
        <taxon>Placobranchoidea</taxon>
        <taxon>Plakobranchidae</taxon>
        <taxon>Elysia</taxon>
    </lineage>
</organism>
<evidence type="ECO:0008006" key="7">
    <source>
        <dbReference type="Google" id="ProtNLM"/>
    </source>
</evidence>
<name>A0A433TRQ7_ELYCH</name>
<dbReference type="InterPro" id="IPR013783">
    <property type="entry name" value="Ig-like_fold"/>
</dbReference>
<proteinExistence type="predicted"/>
<dbReference type="SUPFAM" id="SSF49265">
    <property type="entry name" value="Fibronectin type III"/>
    <property type="match status" value="1"/>
</dbReference>
<feature type="region of interest" description="Disordered" evidence="1">
    <location>
        <begin position="815"/>
        <end position="854"/>
    </location>
</feature>
<dbReference type="OrthoDB" id="6071279at2759"/>
<dbReference type="EMBL" id="RQTK01000212">
    <property type="protein sequence ID" value="RUS84247.1"/>
    <property type="molecule type" value="Genomic_DNA"/>
</dbReference>
<keyword evidence="6" id="KW-1185">Reference proteome</keyword>
<feature type="compositionally biased region" description="Polar residues" evidence="1">
    <location>
        <begin position="1316"/>
        <end position="1325"/>
    </location>
</feature>
<dbReference type="PROSITE" id="PS50835">
    <property type="entry name" value="IG_LIKE"/>
    <property type="match status" value="1"/>
</dbReference>
<dbReference type="InterPro" id="IPR036116">
    <property type="entry name" value="FN3_sf"/>
</dbReference>
<feature type="compositionally biased region" description="Polar residues" evidence="1">
    <location>
        <begin position="1368"/>
        <end position="1396"/>
    </location>
</feature>
<feature type="compositionally biased region" description="Polar residues" evidence="1">
    <location>
        <begin position="1220"/>
        <end position="1229"/>
    </location>
</feature>
<dbReference type="PROSITE" id="PS50853">
    <property type="entry name" value="FN3"/>
    <property type="match status" value="1"/>
</dbReference>
<feature type="compositionally biased region" description="Polar residues" evidence="1">
    <location>
        <begin position="1341"/>
        <end position="1352"/>
    </location>
</feature>
<dbReference type="InterPro" id="IPR007110">
    <property type="entry name" value="Ig-like_dom"/>
</dbReference>